<proteinExistence type="predicted"/>
<gene>
    <name evidence="2" type="ORF">SAMN04515677_103171</name>
</gene>
<reference evidence="2 3" key="1">
    <citation type="submission" date="2016-10" db="EMBL/GenBank/DDBJ databases">
        <authorList>
            <person name="de Groot N.N."/>
        </authorList>
    </citation>
    <scope>NUCLEOTIDE SEQUENCE [LARGE SCALE GENOMIC DNA]</scope>
    <source>
        <strain evidence="2 3">DSM 797</strain>
    </source>
</reference>
<feature type="transmembrane region" description="Helical" evidence="1">
    <location>
        <begin position="6"/>
        <end position="25"/>
    </location>
</feature>
<keyword evidence="1" id="KW-0472">Membrane</keyword>
<accession>A0A1G9MCH1</accession>
<dbReference type="Proteomes" id="UP000199068">
    <property type="component" value="Unassembled WGS sequence"/>
</dbReference>
<organism evidence="2 3">
    <name type="scientific">Romboutsia lituseburensis DSM 797</name>
    <dbReference type="NCBI Taxonomy" id="1121325"/>
    <lineage>
        <taxon>Bacteria</taxon>
        <taxon>Bacillati</taxon>
        <taxon>Bacillota</taxon>
        <taxon>Clostridia</taxon>
        <taxon>Peptostreptococcales</taxon>
        <taxon>Peptostreptococcaceae</taxon>
        <taxon>Romboutsia</taxon>
    </lineage>
</organism>
<dbReference type="AlphaFoldDB" id="A0A1G9MCH1"/>
<protein>
    <submittedName>
        <fullName evidence="2">Uncharacterized protein</fullName>
    </submittedName>
</protein>
<evidence type="ECO:0000313" key="2">
    <source>
        <dbReference type="EMBL" id="SDL71958.1"/>
    </source>
</evidence>
<keyword evidence="1" id="KW-1133">Transmembrane helix</keyword>
<evidence type="ECO:0000313" key="3">
    <source>
        <dbReference type="Proteomes" id="UP000199068"/>
    </source>
</evidence>
<dbReference type="EMBL" id="FNGW01000003">
    <property type="protein sequence ID" value="SDL71958.1"/>
    <property type="molecule type" value="Genomic_DNA"/>
</dbReference>
<keyword evidence="3" id="KW-1185">Reference proteome</keyword>
<evidence type="ECO:0000256" key="1">
    <source>
        <dbReference type="SAM" id="Phobius"/>
    </source>
</evidence>
<sequence length="29" mass="3081">MTTTAWIFMGVAWTAIIAVCGLALAKVLK</sequence>
<keyword evidence="1" id="KW-0812">Transmembrane</keyword>
<name>A0A1G9MCH1_9FIRM</name>